<dbReference type="Pfam" id="PF08240">
    <property type="entry name" value="ADH_N"/>
    <property type="match status" value="1"/>
</dbReference>
<dbReference type="SUPFAM" id="SSF51735">
    <property type="entry name" value="NAD(P)-binding Rossmann-fold domains"/>
    <property type="match status" value="1"/>
</dbReference>
<dbReference type="Pfam" id="PF00107">
    <property type="entry name" value="ADH_zinc_N"/>
    <property type="match status" value="1"/>
</dbReference>
<reference evidence="5" key="1">
    <citation type="journal article" date="2019" name="Int. J. Syst. Evol. Microbiol.">
        <title>The Global Catalogue of Microorganisms (GCM) 10K type strain sequencing project: providing services to taxonomists for standard genome sequencing and annotation.</title>
        <authorList>
            <consortium name="The Broad Institute Genomics Platform"/>
            <consortium name="The Broad Institute Genome Sequencing Center for Infectious Disease"/>
            <person name="Wu L."/>
            <person name="Ma J."/>
        </authorList>
    </citation>
    <scope>NUCLEOTIDE SEQUENCE [LARGE SCALE GENOMIC DNA]</scope>
    <source>
        <strain evidence="5">XZYJ18</strain>
    </source>
</reference>
<dbReference type="PANTHER" id="PTHR48106">
    <property type="entry name" value="QUINONE OXIDOREDUCTASE PIG3-RELATED"/>
    <property type="match status" value="1"/>
</dbReference>
<keyword evidence="5" id="KW-1185">Reference proteome</keyword>
<dbReference type="InterPro" id="IPR020843">
    <property type="entry name" value="ER"/>
</dbReference>
<evidence type="ECO:0000256" key="2">
    <source>
        <dbReference type="ARBA" id="ARBA00023002"/>
    </source>
</evidence>
<dbReference type="Proteomes" id="UP001595923">
    <property type="component" value="Unassembled WGS sequence"/>
</dbReference>
<dbReference type="EMBL" id="JBHSFQ010000031">
    <property type="protein sequence ID" value="MFC4564983.1"/>
    <property type="molecule type" value="Genomic_DNA"/>
</dbReference>
<dbReference type="InterPro" id="IPR011032">
    <property type="entry name" value="GroES-like_sf"/>
</dbReference>
<evidence type="ECO:0000256" key="1">
    <source>
        <dbReference type="ARBA" id="ARBA00022857"/>
    </source>
</evidence>
<dbReference type="RefSeq" id="WP_378578580.1">
    <property type="nucleotide sequence ID" value="NZ_JBHSFQ010000031.1"/>
</dbReference>
<accession>A0ABV9E4M9</accession>
<sequence length="329" mass="33239">MHAIRLYEFGPAENLLYEEVPDPVPGEGQVRVDVAASGVHVVDTRLREGPVGGPFPAPRLPTVPGREAAGVVGAVGPGTDPEWVGRRVVVHLGAAGTGGYAERVVADAASLHVLPDHVAADTAVAMIGTGRTTIGMLDRAALNPDDVVLVTSAAGGMGSLSVQAAHAIGATVVALAGGAAKTALARRLGADIAVDYLDGDWPARVRAELGDREVTVALDGVGGDTGAAVLGLLGGGGRIVLHGYSASAGEPTRLTTADLAERGLSAVWAVGPHIVRLAGGMRALETRALAELAAGRLVPPVTAFPLKDAARAHTALENRETTGKVVLTS</sequence>
<name>A0ABV9E4M9_9ACTN</name>
<dbReference type="InterPro" id="IPR036291">
    <property type="entry name" value="NAD(P)-bd_dom_sf"/>
</dbReference>
<dbReference type="InterPro" id="IPR013149">
    <property type="entry name" value="ADH-like_C"/>
</dbReference>
<feature type="domain" description="Enoyl reductase (ER)" evidence="3">
    <location>
        <begin position="10"/>
        <end position="327"/>
    </location>
</feature>
<dbReference type="SMART" id="SM00829">
    <property type="entry name" value="PKS_ER"/>
    <property type="match status" value="1"/>
</dbReference>
<dbReference type="PANTHER" id="PTHR48106:SF18">
    <property type="entry name" value="QUINONE OXIDOREDUCTASE PIG3"/>
    <property type="match status" value="1"/>
</dbReference>
<keyword evidence="2" id="KW-0560">Oxidoreductase</keyword>
<gene>
    <name evidence="4" type="ORF">ACFO4E_24245</name>
</gene>
<dbReference type="Gene3D" id="3.90.180.10">
    <property type="entry name" value="Medium-chain alcohol dehydrogenases, catalytic domain"/>
    <property type="match status" value="1"/>
</dbReference>
<dbReference type="InterPro" id="IPR013154">
    <property type="entry name" value="ADH-like_N"/>
</dbReference>
<dbReference type="Gene3D" id="3.40.50.720">
    <property type="entry name" value="NAD(P)-binding Rossmann-like Domain"/>
    <property type="match status" value="1"/>
</dbReference>
<evidence type="ECO:0000313" key="4">
    <source>
        <dbReference type="EMBL" id="MFC4564983.1"/>
    </source>
</evidence>
<evidence type="ECO:0000259" key="3">
    <source>
        <dbReference type="SMART" id="SM00829"/>
    </source>
</evidence>
<proteinExistence type="predicted"/>
<dbReference type="SUPFAM" id="SSF50129">
    <property type="entry name" value="GroES-like"/>
    <property type="match status" value="1"/>
</dbReference>
<keyword evidence="1" id="KW-0521">NADP</keyword>
<dbReference type="CDD" id="cd08244">
    <property type="entry name" value="MDR_enoyl_red"/>
    <property type="match status" value="1"/>
</dbReference>
<evidence type="ECO:0000313" key="5">
    <source>
        <dbReference type="Proteomes" id="UP001595923"/>
    </source>
</evidence>
<protein>
    <submittedName>
        <fullName evidence="4">Zinc-binding dehydrogenase</fullName>
    </submittedName>
</protein>
<organism evidence="4 5">
    <name type="scientific">Nocardiopsis mangrovi</name>
    <dbReference type="NCBI Taxonomy" id="1179818"/>
    <lineage>
        <taxon>Bacteria</taxon>
        <taxon>Bacillati</taxon>
        <taxon>Actinomycetota</taxon>
        <taxon>Actinomycetes</taxon>
        <taxon>Streptosporangiales</taxon>
        <taxon>Nocardiopsidaceae</taxon>
        <taxon>Nocardiopsis</taxon>
    </lineage>
</organism>
<comment type="caution">
    <text evidence="4">The sequence shown here is derived from an EMBL/GenBank/DDBJ whole genome shotgun (WGS) entry which is preliminary data.</text>
</comment>